<dbReference type="STRING" id="59894.ENSFALP00000005114"/>
<dbReference type="PROSITE" id="PS51144">
    <property type="entry name" value="ALPHA_CA_2"/>
    <property type="match status" value="1"/>
</dbReference>
<reference evidence="2" key="2">
    <citation type="submission" date="2025-08" db="UniProtKB">
        <authorList>
            <consortium name="Ensembl"/>
        </authorList>
    </citation>
    <scope>IDENTIFICATION</scope>
</reference>
<keyword evidence="3" id="KW-1185">Reference proteome</keyword>
<dbReference type="Pfam" id="PF00194">
    <property type="entry name" value="Carb_anhydrase"/>
    <property type="match status" value="1"/>
</dbReference>
<evidence type="ECO:0000313" key="3">
    <source>
        <dbReference type="Proteomes" id="UP000016665"/>
    </source>
</evidence>
<dbReference type="PROSITE" id="PS00162">
    <property type="entry name" value="ALPHA_CA_1"/>
    <property type="match status" value="1"/>
</dbReference>
<dbReference type="Gene3D" id="3.10.200.10">
    <property type="entry name" value="Alpha carbonic anhydrase"/>
    <property type="match status" value="1"/>
</dbReference>
<protein>
    <recommendedName>
        <fullName evidence="1">Alpha-carbonic anhydrase domain-containing protein</fullName>
    </recommendedName>
</protein>
<organism evidence="2 3">
    <name type="scientific">Ficedula albicollis</name>
    <name type="common">Collared flycatcher</name>
    <name type="synonym">Muscicapa albicollis</name>
    <dbReference type="NCBI Taxonomy" id="59894"/>
    <lineage>
        <taxon>Eukaryota</taxon>
        <taxon>Metazoa</taxon>
        <taxon>Chordata</taxon>
        <taxon>Craniata</taxon>
        <taxon>Vertebrata</taxon>
        <taxon>Euteleostomi</taxon>
        <taxon>Archelosauria</taxon>
        <taxon>Archosauria</taxon>
        <taxon>Dinosauria</taxon>
        <taxon>Saurischia</taxon>
        <taxon>Theropoda</taxon>
        <taxon>Coelurosauria</taxon>
        <taxon>Aves</taxon>
        <taxon>Neognathae</taxon>
        <taxon>Neoaves</taxon>
        <taxon>Telluraves</taxon>
        <taxon>Australaves</taxon>
        <taxon>Passeriformes</taxon>
        <taxon>Muscicapidae</taxon>
        <taxon>Ficedula</taxon>
    </lineage>
</organism>
<dbReference type="Ensembl" id="ENSFALT00000005139.2">
    <property type="protein sequence ID" value="ENSFALP00000005114.2"/>
    <property type="gene ID" value="ENSFALG00000004915.2"/>
</dbReference>
<dbReference type="GO" id="GO:0008270">
    <property type="term" value="F:zinc ion binding"/>
    <property type="evidence" value="ECO:0007669"/>
    <property type="project" value="InterPro"/>
</dbReference>
<reference evidence="2" key="3">
    <citation type="submission" date="2025-09" db="UniProtKB">
        <authorList>
            <consortium name="Ensembl"/>
        </authorList>
    </citation>
    <scope>IDENTIFICATION</scope>
</reference>
<dbReference type="eggNOG" id="KOG0382">
    <property type="taxonomic scope" value="Eukaryota"/>
</dbReference>
<evidence type="ECO:0000313" key="2">
    <source>
        <dbReference type="Ensembl" id="ENSFALP00000005114.2"/>
    </source>
</evidence>
<dbReference type="Proteomes" id="UP000016665">
    <property type="component" value="Chromosome 2"/>
</dbReference>
<dbReference type="AlphaFoldDB" id="U3JQR0"/>
<dbReference type="InterPro" id="IPR018338">
    <property type="entry name" value="Carbonic_anhydrase_a-class_CS"/>
</dbReference>
<dbReference type="GO" id="GO:0004089">
    <property type="term" value="F:carbonate dehydratase activity"/>
    <property type="evidence" value="ECO:0007669"/>
    <property type="project" value="InterPro"/>
</dbReference>
<name>U3JQR0_FICAL</name>
<accession>U3JQR0</accession>
<reference evidence="2 3" key="1">
    <citation type="journal article" date="2012" name="Nature">
        <title>The genomic landscape of species divergence in Ficedula flycatchers.</title>
        <authorList>
            <person name="Ellegren H."/>
            <person name="Smeds L."/>
            <person name="Burri R."/>
            <person name="Olason P.I."/>
            <person name="Backstrom N."/>
            <person name="Kawakami T."/>
            <person name="Kunstner A."/>
            <person name="Makinen H."/>
            <person name="Nadachowska-Brzyska K."/>
            <person name="Qvarnstrom A."/>
            <person name="Uebbing S."/>
            <person name="Wolf J.B."/>
        </authorList>
    </citation>
    <scope>NUCLEOTIDE SEQUENCE [LARGE SCALE GENOMIC DNA]</scope>
</reference>
<dbReference type="InterPro" id="IPR001148">
    <property type="entry name" value="CA_dom"/>
</dbReference>
<dbReference type="SUPFAM" id="SSF51069">
    <property type="entry name" value="Carbonic anhydrase"/>
    <property type="match status" value="1"/>
</dbReference>
<dbReference type="HOGENOM" id="CLU_039326_6_0_1"/>
<proteinExistence type="predicted"/>
<feature type="domain" description="Alpha-carbonic anhydrase" evidence="1">
    <location>
        <begin position="3"/>
        <end position="152"/>
    </location>
</feature>
<evidence type="ECO:0000259" key="1">
    <source>
        <dbReference type="PROSITE" id="PS51144"/>
    </source>
</evidence>
<sequence length="152" mass="17310">EAENFNYLFCLGPDHWHKLYSIASGDLLSPKAKYVKRDQFVGILWVNWKPSRCKEVIAVGLSLHMKFKDKNKDNPSRRYKLCFLKLGLVGKKPPGYSLIWGGESSEHSVGGRKYTSELHLIHWKADKNLNAAEAFNKQDILAIVAVFLEAGY</sequence>
<dbReference type="InterPro" id="IPR036398">
    <property type="entry name" value="CA_dom_sf"/>
</dbReference>